<evidence type="ECO:0000256" key="2">
    <source>
        <dbReference type="ARBA" id="ARBA00022908"/>
    </source>
</evidence>
<dbReference type="GO" id="GO:0005737">
    <property type="term" value="C:cytoplasm"/>
    <property type="evidence" value="ECO:0007669"/>
    <property type="project" value="UniProtKB-SubCell"/>
</dbReference>
<dbReference type="InterPro" id="IPR011010">
    <property type="entry name" value="DNA_brk_join_enz"/>
</dbReference>
<reference evidence="5 6" key="1">
    <citation type="submission" date="2016-10" db="EMBL/GenBank/DDBJ databases">
        <authorList>
            <person name="de Groot N.N."/>
        </authorList>
    </citation>
    <scope>NUCLEOTIDE SEQUENCE [LARGE SCALE GENOMIC DNA]</scope>
    <source>
        <strain evidence="5 6">DSM 12271</strain>
    </source>
</reference>
<keyword evidence="6" id="KW-1185">Reference proteome</keyword>
<dbReference type="RefSeq" id="WP_423230986.1">
    <property type="nucleotide sequence ID" value="NZ_FOKI01000001.1"/>
</dbReference>
<dbReference type="AlphaFoldDB" id="A0A1I0V2F7"/>
<feature type="domain" description="Tyr recombinase" evidence="4">
    <location>
        <begin position="30"/>
        <end position="204"/>
    </location>
</feature>
<proteinExistence type="predicted"/>
<dbReference type="GO" id="GO:0015074">
    <property type="term" value="P:DNA integration"/>
    <property type="evidence" value="ECO:0007669"/>
    <property type="project" value="UniProtKB-KW"/>
</dbReference>
<evidence type="ECO:0000256" key="1">
    <source>
        <dbReference type="ARBA" id="ARBA00004496"/>
    </source>
</evidence>
<dbReference type="Pfam" id="PF00589">
    <property type="entry name" value="Phage_integrase"/>
    <property type="match status" value="1"/>
</dbReference>
<keyword evidence="2" id="KW-0229">DNA integration</keyword>
<name>A0A1I0V2F7_9CLOT</name>
<dbReference type="STRING" id="84698.SAMN04488528_1001110"/>
<comment type="subcellular location">
    <subcellularLocation>
        <location evidence="1">Cytoplasm</location>
    </subcellularLocation>
</comment>
<organism evidence="5 6">
    <name type="scientific">Clostridium frigidicarnis</name>
    <dbReference type="NCBI Taxonomy" id="84698"/>
    <lineage>
        <taxon>Bacteria</taxon>
        <taxon>Bacillati</taxon>
        <taxon>Bacillota</taxon>
        <taxon>Clostridia</taxon>
        <taxon>Eubacteriales</taxon>
        <taxon>Clostridiaceae</taxon>
        <taxon>Clostridium</taxon>
    </lineage>
</organism>
<sequence length="207" mass="24000">MKSFFSWLVGEEYIPKNPALKLKQTKQPKRLRNALTEEELEIFKNACKTLREKTIVEFLVSTGCRLSEVVNANIKDINWSEKSLYVIGKGDKQRKVYFNTRTKLLLKSYLESRNDNNEALFVTSKKPNSRLGARSIQRELKNISNRTNSEKSIFPHLMRHTFATHKLNSGMSLSVLQHIMGHDNPATTQIYASLNEENILHEYRRVS</sequence>
<dbReference type="GO" id="GO:0006310">
    <property type="term" value="P:DNA recombination"/>
    <property type="evidence" value="ECO:0007669"/>
    <property type="project" value="UniProtKB-KW"/>
</dbReference>
<evidence type="ECO:0000256" key="3">
    <source>
        <dbReference type="ARBA" id="ARBA00023172"/>
    </source>
</evidence>
<accession>A0A1I0V2F7</accession>
<gene>
    <name evidence="5" type="ORF">SAMN04488528_1001110</name>
</gene>
<dbReference type="Proteomes" id="UP000198619">
    <property type="component" value="Unassembled WGS sequence"/>
</dbReference>
<dbReference type="Gene3D" id="1.10.443.10">
    <property type="entry name" value="Intergrase catalytic core"/>
    <property type="match status" value="1"/>
</dbReference>
<dbReference type="InterPro" id="IPR050090">
    <property type="entry name" value="Tyrosine_recombinase_XerCD"/>
</dbReference>
<evidence type="ECO:0000313" key="5">
    <source>
        <dbReference type="EMBL" id="SFA70471.1"/>
    </source>
</evidence>
<evidence type="ECO:0000259" key="4">
    <source>
        <dbReference type="PROSITE" id="PS51898"/>
    </source>
</evidence>
<protein>
    <submittedName>
        <fullName evidence="5">Site-specific recombinase XerD</fullName>
    </submittedName>
</protein>
<dbReference type="PANTHER" id="PTHR30349">
    <property type="entry name" value="PHAGE INTEGRASE-RELATED"/>
    <property type="match status" value="1"/>
</dbReference>
<dbReference type="InterPro" id="IPR002104">
    <property type="entry name" value="Integrase_catalytic"/>
</dbReference>
<dbReference type="InterPro" id="IPR013762">
    <property type="entry name" value="Integrase-like_cat_sf"/>
</dbReference>
<dbReference type="GO" id="GO:0003677">
    <property type="term" value="F:DNA binding"/>
    <property type="evidence" value="ECO:0007669"/>
    <property type="project" value="InterPro"/>
</dbReference>
<dbReference type="EMBL" id="FOKI01000001">
    <property type="protein sequence ID" value="SFA70471.1"/>
    <property type="molecule type" value="Genomic_DNA"/>
</dbReference>
<dbReference type="PROSITE" id="PS51898">
    <property type="entry name" value="TYR_RECOMBINASE"/>
    <property type="match status" value="1"/>
</dbReference>
<keyword evidence="3" id="KW-0233">DNA recombination</keyword>
<evidence type="ECO:0000313" key="6">
    <source>
        <dbReference type="Proteomes" id="UP000198619"/>
    </source>
</evidence>
<dbReference type="PANTHER" id="PTHR30349:SF77">
    <property type="entry name" value="TYROSINE RECOMBINASE XERC"/>
    <property type="match status" value="1"/>
</dbReference>
<dbReference type="SUPFAM" id="SSF56349">
    <property type="entry name" value="DNA breaking-rejoining enzymes"/>
    <property type="match status" value="1"/>
</dbReference>